<dbReference type="Pfam" id="PF13489">
    <property type="entry name" value="Methyltransf_23"/>
    <property type="match status" value="1"/>
</dbReference>
<dbReference type="eggNOG" id="COG2227">
    <property type="taxonomic scope" value="Bacteria"/>
</dbReference>
<dbReference type="SUPFAM" id="SSF53335">
    <property type="entry name" value="S-adenosyl-L-methionine-dependent methyltransferases"/>
    <property type="match status" value="1"/>
</dbReference>
<dbReference type="EMBL" id="CP001089">
    <property type="protein sequence ID" value="ACD96064.1"/>
    <property type="molecule type" value="Genomic_DNA"/>
</dbReference>
<keyword evidence="2" id="KW-1185">Reference proteome</keyword>
<dbReference type="OrthoDB" id="163232at2"/>
<evidence type="ECO:0000313" key="2">
    <source>
        <dbReference type="Proteomes" id="UP000002420"/>
    </source>
</evidence>
<organism evidence="1 2">
    <name type="scientific">Trichlorobacter lovleyi (strain ATCC BAA-1151 / DSM 17278 / SZ)</name>
    <name type="common">Geobacter lovleyi</name>
    <dbReference type="NCBI Taxonomy" id="398767"/>
    <lineage>
        <taxon>Bacteria</taxon>
        <taxon>Pseudomonadati</taxon>
        <taxon>Thermodesulfobacteriota</taxon>
        <taxon>Desulfuromonadia</taxon>
        <taxon>Geobacterales</taxon>
        <taxon>Geobacteraceae</taxon>
        <taxon>Trichlorobacter</taxon>
    </lineage>
</organism>
<dbReference type="AlphaFoldDB" id="B3E577"/>
<dbReference type="KEGG" id="glo:Glov_2348"/>
<dbReference type="RefSeq" id="WP_012470397.1">
    <property type="nucleotide sequence ID" value="NC_010814.1"/>
</dbReference>
<dbReference type="STRING" id="398767.Glov_2348"/>
<dbReference type="InterPro" id="IPR029063">
    <property type="entry name" value="SAM-dependent_MTases_sf"/>
</dbReference>
<name>B3E577_TRIL1</name>
<dbReference type="Gene3D" id="3.40.50.150">
    <property type="entry name" value="Vaccinia Virus protein VP39"/>
    <property type="match status" value="1"/>
</dbReference>
<sequence length="220" mass="24944">MFWDDIKLVTEQIARYGLRGTLVDIGGMEQPYIADYDLTIASGDQEASSISLAQRPFDHIDPDYIILNPEKGDPAIEYLPYIFENRVSTAVCLNVIEHVKNPFKVFDALFKIMKDNSLLIIETVFAYPYHPSPGDFWRYTPDCLRYLSNCAGFKVLECDWRLYVPASLGIIYPGTNEAHEIRSVYVTLTKGDFVAMPQKAYALPQRFSNNAAANRLLGRG</sequence>
<dbReference type="Proteomes" id="UP000002420">
    <property type="component" value="Chromosome"/>
</dbReference>
<reference evidence="1 2" key="1">
    <citation type="submission" date="2008-05" db="EMBL/GenBank/DDBJ databases">
        <title>Complete sequence of chromosome of Geobacter lovleyi SZ.</title>
        <authorList>
            <consortium name="US DOE Joint Genome Institute"/>
            <person name="Lucas S."/>
            <person name="Copeland A."/>
            <person name="Lapidus A."/>
            <person name="Glavina del Rio T."/>
            <person name="Dalin E."/>
            <person name="Tice H."/>
            <person name="Bruce D."/>
            <person name="Goodwin L."/>
            <person name="Pitluck S."/>
            <person name="Chertkov O."/>
            <person name="Meincke L."/>
            <person name="Brettin T."/>
            <person name="Detter J.C."/>
            <person name="Han C."/>
            <person name="Tapia R."/>
            <person name="Kuske C.R."/>
            <person name="Schmutz J."/>
            <person name="Larimer F."/>
            <person name="Land M."/>
            <person name="Hauser L."/>
            <person name="Kyrpides N."/>
            <person name="Mikhailova N."/>
            <person name="Sung Y."/>
            <person name="Fletcher K.E."/>
            <person name="Ritalahti K.M."/>
            <person name="Loeffler F.E."/>
            <person name="Richardson P."/>
        </authorList>
    </citation>
    <scope>NUCLEOTIDE SEQUENCE [LARGE SCALE GENOMIC DNA]</scope>
    <source>
        <strain evidence="2">ATCC BAA-1151 / DSM 17278 / SZ</strain>
    </source>
</reference>
<evidence type="ECO:0000313" key="1">
    <source>
        <dbReference type="EMBL" id="ACD96064.1"/>
    </source>
</evidence>
<gene>
    <name evidence="1" type="ordered locus">Glov_2348</name>
</gene>
<protein>
    <recommendedName>
        <fullName evidence="3">Methyltransferase type 11</fullName>
    </recommendedName>
</protein>
<proteinExistence type="predicted"/>
<accession>B3E577</accession>
<dbReference type="HOGENOM" id="CLU_1259933_0_0_7"/>
<evidence type="ECO:0008006" key="3">
    <source>
        <dbReference type="Google" id="ProtNLM"/>
    </source>
</evidence>